<feature type="region of interest" description="Disordered" evidence="1">
    <location>
        <begin position="64"/>
        <end position="85"/>
    </location>
</feature>
<dbReference type="Gene3D" id="1.20.58.250">
    <property type="entry name" value="DNA polymerase III-theta"/>
    <property type="match status" value="1"/>
</dbReference>
<evidence type="ECO:0000256" key="1">
    <source>
        <dbReference type="SAM" id="MobiDB-lite"/>
    </source>
</evidence>
<dbReference type="RefSeq" id="WP_106930937.1">
    <property type="nucleotide sequence ID" value="NZ_CABMMU010000040.1"/>
</dbReference>
<dbReference type="GO" id="GO:0006260">
    <property type="term" value="P:DNA replication"/>
    <property type="evidence" value="ECO:0007669"/>
    <property type="project" value="InterPro"/>
</dbReference>
<dbReference type="InterPro" id="IPR009052">
    <property type="entry name" value="DNA_pol_III_theta_bac"/>
</dbReference>
<reference evidence="2 3" key="1">
    <citation type="submission" date="2018-03" db="EMBL/GenBank/DDBJ databases">
        <title>First report of an OXA-48+CTX-M-M-producing Kluyvera ascorbata clone recovered from patients admitted in a University Hospital in Madrid, Spain.</title>
        <authorList>
            <person name="Hernandez-Garcia M."/>
            <person name="Leon-Sampedro R."/>
            <person name="Perez-Viso B."/>
            <person name="Morosini M.I."/>
            <person name="Lopez-Fresnena N."/>
            <person name="Coque T.M."/>
            <person name="Bonten M."/>
            <person name="Malhotra-Kumar S."/>
            <person name="Ruiz-Garbajosa P."/>
            <person name="Canton R."/>
        </authorList>
    </citation>
    <scope>NUCLEOTIDE SEQUENCE [LARGE SCALE GENOMIC DNA]</scope>
    <source>
        <strain evidence="2 3">KA2</strain>
    </source>
</reference>
<organism evidence="2 3">
    <name type="scientific">Kluyvera genomosp. 2</name>
    <dbReference type="NCBI Taxonomy" id="2774054"/>
    <lineage>
        <taxon>Bacteria</taxon>
        <taxon>Pseudomonadati</taxon>
        <taxon>Pseudomonadota</taxon>
        <taxon>Gammaproteobacteria</taxon>
        <taxon>Enterobacterales</taxon>
        <taxon>Enterobacteriaceae</taxon>
        <taxon>Kluyvera</taxon>
    </lineage>
</organism>
<evidence type="ECO:0000313" key="2">
    <source>
        <dbReference type="EMBL" id="PSR44232.1"/>
    </source>
</evidence>
<sequence>MSGINIASKSREEQNLIALDLIASGVAYKERLGFPVIAEVVARELPENEREYFFQRLTHYRKVSEQLPRGDAPEYKNNEPDKEKN</sequence>
<proteinExistence type="predicted"/>
<dbReference type="AlphaFoldDB" id="A0A2T2XVF4"/>
<dbReference type="SUPFAM" id="SSF46575">
    <property type="entry name" value="DNA polymerase III theta subunit-like"/>
    <property type="match status" value="1"/>
</dbReference>
<dbReference type="GO" id="GO:0003677">
    <property type="term" value="F:DNA binding"/>
    <property type="evidence" value="ECO:0007669"/>
    <property type="project" value="InterPro"/>
</dbReference>
<evidence type="ECO:0000313" key="3">
    <source>
        <dbReference type="Proteomes" id="UP000240892"/>
    </source>
</evidence>
<dbReference type="GO" id="GO:0003887">
    <property type="term" value="F:DNA-directed DNA polymerase activity"/>
    <property type="evidence" value="ECO:0007669"/>
    <property type="project" value="InterPro"/>
</dbReference>
<comment type="caution">
    <text evidence="2">The sequence shown here is derived from an EMBL/GenBank/DDBJ whole genome shotgun (WGS) entry which is preliminary data.</text>
</comment>
<protein>
    <submittedName>
        <fullName evidence="2">Hydroxyacid-oxoacid transhydrogenase</fullName>
    </submittedName>
</protein>
<dbReference type="EMBL" id="PYHO01000040">
    <property type="protein sequence ID" value="PSR44232.1"/>
    <property type="molecule type" value="Genomic_DNA"/>
</dbReference>
<accession>A0A2T2XVF4</accession>
<feature type="compositionally biased region" description="Basic and acidic residues" evidence="1">
    <location>
        <begin position="71"/>
        <end position="85"/>
    </location>
</feature>
<dbReference type="Proteomes" id="UP000240892">
    <property type="component" value="Unassembled WGS sequence"/>
</dbReference>
<dbReference type="InterPro" id="IPR036745">
    <property type="entry name" value="PolIII_theta_sf"/>
</dbReference>
<name>A0A2T2XVF4_9ENTR</name>
<keyword evidence="3" id="KW-1185">Reference proteome</keyword>
<dbReference type="Pfam" id="PF06440">
    <property type="entry name" value="DNA_pol3_theta"/>
    <property type="match status" value="1"/>
</dbReference>
<gene>
    <name evidence="2" type="ORF">C8256_24365</name>
</gene>